<organism evidence="4">
    <name type="scientific">Angiostrongylus costaricensis</name>
    <name type="common">Nematode worm</name>
    <dbReference type="NCBI Taxonomy" id="334426"/>
    <lineage>
        <taxon>Eukaryota</taxon>
        <taxon>Metazoa</taxon>
        <taxon>Ecdysozoa</taxon>
        <taxon>Nematoda</taxon>
        <taxon>Chromadorea</taxon>
        <taxon>Rhabditida</taxon>
        <taxon>Rhabditina</taxon>
        <taxon>Rhabditomorpha</taxon>
        <taxon>Strongyloidea</taxon>
        <taxon>Metastrongylidae</taxon>
        <taxon>Angiostrongylus</taxon>
    </lineage>
</organism>
<feature type="compositionally biased region" description="Basic and acidic residues" evidence="1">
    <location>
        <begin position="1"/>
        <end position="26"/>
    </location>
</feature>
<dbReference type="EMBL" id="UYYA01004786">
    <property type="protein sequence ID" value="VDM63356.1"/>
    <property type="molecule type" value="Genomic_DNA"/>
</dbReference>
<reference evidence="4" key="1">
    <citation type="submission" date="2017-02" db="UniProtKB">
        <authorList>
            <consortium name="WormBaseParasite"/>
        </authorList>
    </citation>
    <scope>IDENTIFICATION</scope>
</reference>
<dbReference type="WBParaSite" id="ACOC_0001177001-mRNA-1">
    <property type="protein sequence ID" value="ACOC_0001177001-mRNA-1"/>
    <property type="gene ID" value="ACOC_0001177001"/>
</dbReference>
<evidence type="ECO:0000313" key="2">
    <source>
        <dbReference type="EMBL" id="VDM63356.1"/>
    </source>
</evidence>
<evidence type="ECO:0000313" key="3">
    <source>
        <dbReference type="Proteomes" id="UP000267027"/>
    </source>
</evidence>
<dbReference type="AlphaFoldDB" id="A0A0R3PZ35"/>
<sequence>MKLDGAAKARRFPNREEPAKKSMRSHDKGHHSLRAEIRMSEEQKARKLEKMDCANDGVPMTGPQTAAEEDDDDDDDEEITRARLCQTAPILKQFL</sequence>
<proteinExistence type="predicted"/>
<keyword evidence="3" id="KW-1185">Reference proteome</keyword>
<name>A0A0R3PZ35_ANGCS</name>
<reference evidence="2 3" key="2">
    <citation type="submission" date="2018-11" db="EMBL/GenBank/DDBJ databases">
        <authorList>
            <consortium name="Pathogen Informatics"/>
        </authorList>
    </citation>
    <scope>NUCLEOTIDE SEQUENCE [LARGE SCALE GENOMIC DNA]</scope>
    <source>
        <strain evidence="2 3">Costa Rica</strain>
    </source>
</reference>
<protein>
    <submittedName>
        <fullName evidence="2 4">Uncharacterized protein</fullName>
    </submittedName>
</protein>
<dbReference type="Proteomes" id="UP000267027">
    <property type="component" value="Unassembled WGS sequence"/>
</dbReference>
<feature type="compositionally biased region" description="Basic and acidic residues" evidence="1">
    <location>
        <begin position="33"/>
        <end position="53"/>
    </location>
</feature>
<evidence type="ECO:0000313" key="4">
    <source>
        <dbReference type="WBParaSite" id="ACOC_0001177001-mRNA-1"/>
    </source>
</evidence>
<evidence type="ECO:0000256" key="1">
    <source>
        <dbReference type="SAM" id="MobiDB-lite"/>
    </source>
</evidence>
<feature type="compositionally biased region" description="Acidic residues" evidence="1">
    <location>
        <begin position="67"/>
        <end position="77"/>
    </location>
</feature>
<accession>A0A0R3PZ35</accession>
<gene>
    <name evidence="2" type="ORF">ACOC_LOCUS11771</name>
</gene>
<feature type="region of interest" description="Disordered" evidence="1">
    <location>
        <begin position="1"/>
        <end position="77"/>
    </location>
</feature>